<dbReference type="AlphaFoldDB" id="A0A2J6PNX7"/>
<dbReference type="Pfam" id="PF26639">
    <property type="entry name" value="Het-6_barrel"/>
    <property type="match status" value="1"/>
</dbReference>
<evidence type="ECO:0000313" key="3">
    <source>
        <dbReference type="Proteomes" id="UP000235672"/>
    </source>
</evidence>
<dbReference type="STRING" id="1745343.A0A2J6PNX7"/>
<protein>
    <submittedName>
        <fullName evidence="2">HET-domain-containing protein</fullName>
    </submittedName>
</protein>
<dbReference type="Pfam" id="PF06985">
    <property type="entry name" value="HET"/>
    <property type="match status" value="1"/>
</dbReference>
<organism evidence="2 3">
    <name type="scientific">Hyaloscypha hepaticicola</name>
    <dbReference type="NCBI Taxonomy" id="2082293"/>
    <lineage>
        <taxon>Eukaryota</taxon>
        <taxon>Fungi</taxon>
        <taxon>Dikarya</taxon>
        <taxon>Ascomycota</taxon>
        <taxon>Pezizomycotina</taxon>
        <taxon>Leotiomycetes</taxon>
        <taxon>Helotiales</taxon>
        <taxon>Hyaloscyphaceae</taxon>
        <taxon>Hyaloscypha</taxon>
    </lineage>
</organism>
<dbReference type="InterPro" id="IPR010730">
    <property type="entry name" value="HET"/>
</dbReference>
<name>A0A2J6PNX7_9HELO</name>
<dbReference type="InterPro" id="IPR052895">
    <property type="entry name" value="HetReg/Transcr_Mod"/>
</dbReference>
<dbReference type="Proteomes" id="UP000235672">
    <property type="component" value="Unassembled WGS sequence"/>
</dbReference>
<accession>A0A2J6PNX7</accession>
<dbReference type="PANTHER" id="PTHR24148:SF64">
    <property type="entry name" value="HETEROKARYON INCOMPATIBILITY DOMAIN-CONTAINING PROTEIN"/>
    <property type="match status" value="1"/>
</dbReference>
<feature type="domain" description="Heterokaryon incompatibility" evidence="1">
    <location>
        <begin position="48"/>
        <end position="201"/>
    </location>
</feature>
<dbReference type="EMBL" id="KZ613511">
    <property type="protein sequence ID" value="PMD15734.1"/>
    <property type="molecule type" value="Genomic_DNA"/>
</dbReference>
<dbReference type="PANTHER" id="PTHR24148">
    <property type="entry name" value="ANKYRIN REPEAT DOMAIN-CONTAINING PROTEIN 39 HOMOLOG-RELATED"/>
    <property type="match status" value="1"/>
</dbReference>
<keyword evidence="3" id="KW-1185">Reference proteome</keyword>
<sequence length="664" mass="75145">MTVPLYQYSPLHPEIEGSIRLLQLFAGDSGDPLHCALWHTALTELPEFDALSYVWGSTEELDPADVYLVPPSVQLGDVALTSELQRLPISSSLCGALRRLRLPNDYRVIWVDALCINQSDPVEKSQQVPMMGKIYHRARSVLVWLGEEANDSDLALSFIPQVTDLSRFDRIIHDQGSTHKWYALSKMMNRPWFSRRWVVQELAFAREAKVYCGNGSVDWALFADAATLFGQRQQDIVKLFLLSPDYNHDAEIFGEVQALGALRLINALNRLFRRSDDGQILEGLVSLETLVTSLNVFQTKICRDCIYAVISLSNNSQQGGNANYSSSQQTPATSMWPTLPINYNLPFHEVARGFVASCIRSSNSLDIICRPWAPCRNYYYSNFQSPVLSSWACTMDDSVFEIRPDGHYVRKRGDSFVGVPGRLIYQASRGFPYFSFDVFFPRQQEDPSSYFEMAWFSDYLPQPVKAPQMMVKGWNIGTVGTLGERAMEGTIPSGWFRIANWYERRQPVPEAFWRTLVADRGADGGNAPSWYKRAFEHAFANSGNGDVRLQRMIIQSKSTVTTELLRRVQSIIWNRRFVLTSQGAFGLVPANATMGDVVMVLYGLSVPVVLRKLESSYWLVGECYIHGAMDGVTLKNSRPSDYPNVLDMSTGNWLYDPREHVSLR</sequence>
<reference evidence="2 3" key="1">
    <citation type="submission" date="2016-05" db="EMBL/GenBank/DDBJ databases">
        <title>A degradative enzymes factory behind the ericoid mycorrhizal symbiosis.</title>
        <authorList>
            <consortium name="DOE Joint Genome Institute"/>
            <person name="Martino E."/>
            <person name="Morin E."/>
            <person name="Grelet G."/>
            <person name="Kuo A."/>
            <person name="Kohler A."/>
            <person name="Daghino S."/>
            <person name="Barry K."/>
            <person name="Choi C."/>
            <person name="Cichocki N."/>
            <person name="Clum A."/>
            <person name="Copeland A."/>
            <person name="Hainaut M."/>
            <person name="Haridas S."/>
            <person name="Labutti K."/>
            <person name="Lindquist E."/>
            <person name="Lipzen A."/>
            <person name="Khouja H.-R."/>
            <person name="Murat C."/>
            <person name="Ohm R."/>
            <person name="Olson A."/>
            <person name="Spatafora J."/>
            <person name="Veneault-Fourrey C."/>
            <person name="Henrissat B."/>
            <person name="Grigoriev I."/>
            <person name="Martin F."/>
            <person name="Perotto S."/>
        </authorList>
    </citation>
    <scope>NUCLEOTIDE SEQUENCE [LARGE SCALE GENOMIC DNA]</scope>
    <source>
        <strain evidence="2 3">UAMH 7357</strain>
    </source>
</reference>
<proteinExistence type="predicted"/>
<evidence type="ECO:0000259" key="1">
    <source>
        <dbReference type="Pfam" id="PF06985"/>
    </source>
</evidence>
<evidence type="ECO:0000313" key="2">
    <source>
        <dbReference type="EMBL" id="PMD15734.1"/>
    </source>
</evidence>
<gene>
    <name evidence="2" type="ORF">NA56DRAFT_649979</name>
</gene>
<dbReference type="OrthoDB" id="2157530at2759"/>